<feature type="domain" description="Ig-like" evidence="7">
    <location>
        <begin position="53"/>
        <end position="135"/>
    </location>
</feature>
<dbReference type="InterPro" id="IPR003599">
    <property type="entry name" value="Ig_sub"/>
</dbReference>
<keyword evidence="9" id="KW-1185">Reference proteome</keyword>
<dbReference type="PROSITE" id="PS50835">
    <property type="entry name" value="IG_LIKE"/>
    <property type="match status" value="4"/>
</dbReference>
<dbReference type="SMART" id="SM00406">
    <property type="entry name" value="IGv"/>
    <property type="match status" value="3"/>
</dbReference>
<keyword evidence="6" id="KW-0472">Membrane</keyword>
<organism evidence="8 9">
    <name type="scientific">Littorina saxatilis</name>
    <dbReference type="NCBI Taxonomy" id="31220"/>
    <lineage>
        <taxon>Eukaryota</taxon>
        <taxon>Metazoa</taxon>
        <taxon>Spiralia</taxon>
        <taxon>Lophotrochozoa</taxon>
        <taxon>Mollusca</taxon>
        <taxon>Gastropoda</taxon>
        <taxon>Caenogastropoda</taxon>
        <taxon>Littorinimorpha</taxon>
        <taxon>Littorinoidea</taxon>
        <taxon>Littorinidae</taxon>
        <taxon>Littorina</taxon>
    </lineage>
</organism>
<evidence type="ECO:0000256" key="5">
    <source>
        <dbReference type="SAM" id="MobiDB-lite"/>
    </source>
</evidence>
<keyword evidence="6" id="KW-0812">Transmembrane</keyword>
<sequence>MAFSLQRTDGRIYYKLANLLITLVVAVFLFSSVSEVNGVRLMTRQMNLTFEMGRDATLTCTVHSIGRSRVIWRKLSEPFPLTVGTTRFWPGKKYRVKRNGDDWKLTIKNVEYADAGEYECRVSGTDGVADILSLIIPASGKTHLLPTETTISTTLGSTVTLPCHINNLRKALVMWQDEKGQVLTLRKKTYSGDRRHNVLHTERIQWSLEIRDVKPDDLGVYTCVVSTKPFLTRTVTLREGQPGEGVDKIPEIGQSTGSSPQLVRDTFREDVHVKQYQAVTLTCQFTGDPTPTIKWERRMWTRDGVKVVEDLKTDGETYTLTNAQMEDTGVYVCRASNGSPPPALGLIRVKVREVMTTTTPLPTTTTFDPIDDAAPRAYSFGEVVYQHLGRDAELTCKAVGIPRPTIQWRVDGDHIQDNYKYTIREQQYRHHTLHSALLVKSVHPGNFKKYECYVFNKYGDDRTTIVLAENRNP</sequence>
<dbReference type="PANTHER" id="PTHR12231:SF253">
    <property type="entry name" value="DPR-INTERACTING PROTEIN ETA, ISOFORM B-RELATED"/>
    <property type="match status" value="1"/>
</dbReference>
<name>A0AAN9GRW3_9CAEN</name>
<keyword evidence="6" id="KW-1133">Transmembrane helix</keyword>
<evidence type="ECO:0000256" key="3">
    <source>
        <dbReference type="ARBA" id="ARBA00023157"/>
    </source>
</evidence>
<dbReference type="InterPro" id="IPR007110">
    <property type="entry name" value="Ig-like_dom"/>
</dbReference>
<proteinExistence type="predicted"/>
<evidence type="ECO:0000313" key="9">
    <source>
        <dbReference type="Proteomes" id="UP001374579"/>
    </source>
</evidence>
<evidence type="ECO:0000256" key="2">
    <source>
        <dbReference type="ARBA" id="ARBA00022737"/>
    </source>
</evidence>
<dbReference type="Pfam" id="PF13927">
    <property type="entry name" value="Ig_3"/>
    <property type="match status" value="1"/>
</dbReference>
<comment type="caution">
    <text evidence="8">The sequence shown here is derived from an EMBL/GenBank/DDBJ whole genome shotgun (WGS) entry which is preliminary data.</text>
</comment>
<dbReference type="InterPro" id="IPR036179">
    <property type="entry name" value="Ig-like_dom_sf"/>
</dbReference>
<dbReference type="InterPro" id="IPR013098">
    <property type="entry name" value="Ig_I-set"/>
</dbReference>
<dbReference type="PANTHER" id="PTHR12231">
    <property type="entry name" value="CTX-RELATED TYPE I TRANSMEMBRANE PROTEIN"/>
    <property type="match status" value="1"/>
</dbReference>
<dbReference type="Proteomes" id="UP001374579">
    <property type="component" value="Unassembled WGS sequence"/>
</dbReference>
<feature type="transmembrane region" description="Helical" evidence="6">
    <location>
        <begin position="12"/>
        <end position="33"/>
    </location>
</feature>
<evidence type="ECO:0000256" key="4">
    <source>
        <dbReference type="ARBA" id="ARBA00023319"/>
    </source>
</evidence>
<protein>
    <recommendedName>
        <fullName evidence="7">Ig-like domain-containing protein</fullName>
    </recommendedName>
</protein>
<keyword evidence="3" id="KW-1015">Disulfide bond</keyword>
<evidence type="ECO:0000313" key="8">
    <source>
        <dbReference type="EMBL" id="KAK7116570.1"/>
    </source>
</evidence>
<dbReference type="InterPro" id="IPR013783">
    <property type="entry name" value="Ig-like_fold"/>
</dbReference>
<feature type="domain" description="Ig-like" evidence="7">
    <location>
        <begin position="260"/>
        <end position="339"/>
    </location>
</feature>
<evidence type="ECO:0000259" key="7">
    <source>
        <dbReference type="PROSITE" id="PS50835"/>
    </source>
</evidence>
<dbReference type="InterPro" id="IPR051170">
    <property type="entry name" value="Neural/epithelial_adhesion"/>
</dbReference>
<dbReference type="SUPFAM" id="SSF48726">
    <property type="entry name" value="Immunoglobulin"/>
    <property type="match status" value="4"/>
</dbReference>
<dbReference type="InterPro" id="IPR013151">
    <property type="entry name" value="Immunoglobulin_dom"/>
</dbReference>
<dbReference type="SMART" id="SM00408">
    <property type="entry name" value="IGc2"/>
    <property type="match status" value="4"/>
</dbReference>
<evidence type="ECO:0000256" key="6">
    <source>
        <dbReference type="SAM" id="Phobius"/>
    </source>
</evidence>
<dbReference type="EMBL" id="JBAMIC010000001">
    <property type="protein sequence ID" value="KAK7116570.1"/>
    <property type="molecule type" value="Genomic_DNA"/>
</dbReference>
<keyword evidence="4" id="KW-0393">Immunoglobulin domain</keyword>
<feature type="region of interest" description="Disordered" evidence="5">
    <location>
        <begin position="241"/>
        <end position="261"/>
    </location>
</feature>
<dbReference type="Gene3D" id="2.60.40.10">
    <property type="entry name" value="Immunoglobulins"/>
    <property type="match status" value="4"/>
</dbReference>
<gene>
    <name evidence="8" type="ORF">V1264_002231</name>
</gene>
<accession>A0AAN9GRW3</accession>
<dbReference type="SMART" id="SM00409">
    <property type="entry name" value="IG"/>
    <property type="match status" value="4"/>
</dbReference>
<dbReference type="CDD" id="cd00096">
    <property type="entry name" value="Ig"/>
    <property type="match status" value="1"/>
</dbReference>
<dbReference type="Pfam" id="PF07679">
    <property type="entry name" value="I-set"/>
    <property type="match status" value="2"/>
</dbReference>
<keyword evidence="2" id="KW-0677">Repeat</keyword>
<dbReference type="Pfam" id="PF00047">
    <property type="entry name" value="ig"/>
    <property type="match status" value="1"/>
</dbReference>
<dbReference type="GO" id="GO:0043005">
    <property type="term" value="C:neuron projection"/>
    <property type="evidence" value="ECO:0007669"/>
    <property type="project" value="TreeGrafter"/>
</dbReference>
<dbReference type="AlphaFoldDB" id="A0AAN9GRW3"/>
<keyword evidence="1" id="KW-0732">Signal</keyword>
<evidence type="ECO:0000256" key="1">
    <source>
        <dbReference type="ARBA" id="ARBA00022729"/>
    </source>
</evidence>
<dbReference type="InterPro" id="IPR013106">
    <property type="entry name" value="Ig_V-set"/>
</dbReference>
<feature type="domain" description="Ig-like" evidence="7">
    <location>
        <begin position="375"/>
        <end position="468"/>
    </location>
</feature>
<feature type="domain" description="Ig-like" evidence="7">
    <location>
        <begin position="146"/>
        <end position="236"/>
    </location>
</feature>
<dbReference type="InterPro" id="IPR003598">
    <property type="entry name" value="Ig_sub2"/>
</dbReference>
<reference evidence="8 9" key="1">
    <citation type="submission" date="2024-02" db="EMBL/GenBank/DDBJ databases">
        <title>Chromosome-scale genome assembly of the rough periwinkle Littorina saxatilis.</title>
        <authorList>
            <person name="De Jode A."/>
            <person name="Faria R."/>
            <person name="Formenti G."/>
            <person name="Sims Y."/>
            <person name="Smith T.P."/>
            <person name="Tracey A."/>
            <person name="Wood J.M.D."/>
            <person name="Zagrodzka Z.B."/>
            <person name="Johannesson K."/>
            <person name="Butlin R.K."/>
            <person name="Leder E.H."/>
        </authorList>
    </citation>
    <scope>NUCLEOTIDE SEQUENCE [LARGE SCALE GENOMIC DNA]</scope>
    <source>
        <strain evidence="8">Snail1</strain>
        <tissue evidence="8">Muscle</tissue>
    </source>
</reference>